<dbReference type="RefSeq" id="WP_262581382.1">
    <property type="nucleotide sequence ID" value="NZ_JAOQJV010000006.1"/>
</dbReference>
<dbReference type="Proteomes" id="UP001207605">
    <property type="component" value="Unassembled WGS sequence"/>
</dbReference>
<dbReference type="EMBL" id="JAOQJV010000006">
    <property type="protein sequence ID" value="MCU6699872.1"/>
    <property type="molecule type" value="Genomic_DNA"/>
</dbReference>
<sequence>MSESIYKLKRKKIRYRFQKYTIRVFLIALTAVGILGLILPLRPKESDIEKRTLTEFPKPTVKTVLNGEFTDQISTWYADSFPFRENFVSMNSQFQRLYGLNTEEIHGGTVVADDIPVDGEMKSTLKKDKKKESDSSDEDDGRDDKAEITTQPEQVGTVYIAEDRAFGLYGFDAQGATNYSAMVSELADQLKGTSTVYDILAPTSVAIDLDEEMQAKIGSSSQKDAFEYIEKNLDKNVKFVPVLDVLKKHNSEYLYYRTDHHWTADGAYYAYKQFMKIKGEKASPLKDYTKKEFDGFLGSFYSFSNQSEVLYNNQDTVNAYIPEVNELTYIDHNGVEQKGKVVEDADSYSKENKYLCFIEGDEPYEKIENPNVDDDSSCVVIKESYGNAFVPFLVNNYHDVYVIDYRYYSGGLVNLIKENDIKDVIFLNTTIAITTSSVNTMYSIF</sequence>
<keyword evidence="2" id="KW-0812">Transmembrane</keyword>
<feature type="compositionally biased region" description="Basic and acidic residues" evidence="1">
    <location>
        <begin position="123"/>
        <end position="134"/>
    </location>
</feature>
<accession>A0ABT2S5K3</accession>
<dbReference type="Pfam" id="PF14286">
    <property type="entry name" value="DHHW"/>
    <property type="match status" value="2"/>
</dbReference>
<proteinExistence type="predicted"/>
<organism evidence="3 4">
    <name type="scientific">Dorea ammoniilytica</name>
    <dbReference type="NCBI Taxonomy" id="2981788"/>
    <lineage>
        <taxon>Bacteria</taxon>
        <taxon>Bacillati</taxon>
        <taxon>Bacillota</taxon>
        <taxon>Clostridia</taxon>
        <taxon>Lachnospirales</taxon>
        <taxon>Lachnospiraceae</taxon>
        <taxon>Dorea</taxon>
    </lineage>
</organism>
<feature type="region of interest" description="Disordered" evidence="1">
    <location>
        <begin position="123"/>
        <end position="154"/>
    </location>
</feature>
<reference evidence="3 4" key="1">
    <citation type="journal article" date="2021" name="ISME Commun">
        <title>Automated analysis of genomic sequences facilitates high-throughput and comprehensive description of bacteria.</title>
        <authorList>
            <person name="Hitch T.C.A."/>
        </authorList>
    </citation>
    <scope>NUCLEOTIDE SEQUENCE [LARGE SCALE GENOMIC DNA]</scope>
    <source>
        <strain evidence="3 4">Sanger_02</strain>
    </source>
</reference>
<evidence type="ECO:0000313" key="3">
    <source>
        <dbReference type="EMBL" id="MCU6699872.1"/>
    </source>
</evidence>
<evidence type="ECO:0000313" key="4">
    <source>
        <dbReference type="Proteomes" id="UP001207605"/>
    </source>
</evidence>
<keyword evidence="4" id="KW-1185">Reference proteome</keyword>
<evidence type="ECO:0000256" key="1">
    <source>
        <dbReference type="SAM" id="MobiDB-lite"/>
    </source>
</evidence>
<gene>
    <name evidence="3" type="ORF">OCV65_06470</name>
</gene>
<name>A0ABT2S5K3_9FIRM</name>
<keyword evidence="2" id="KW-1133">Transmembrane helix</keyword>
<evidence type="ECO:0000256" key="2">
    <source>
        <dbReference type="SAM" id="Phobius"/>
    </source>
</evidence>
<keyword evidence="2" id="KW-0472">Membrane</keyword>
<dbReference type="InterPro" id="IPR025945">
    <property type="entry name" value="DHHW"/>
</dbReference>
<protein>
    <submittedName>
        <fullName evidence="3">DHHW family protein</fullName>
    </submittedName>
</protein>
<feature type="transmembrane region" description="Helical" evidence="2">
    <location>
        <begin position="20"/>
        <end position="41"/>
    </location>
</feature>
<comment type="caution">
    <text evidence="3">The sequence shown here is derived from an EMBL/GenBank/DDBJ whole genome shotgun (WGS) entry which is preliminary data.</text>
</comment>